<feature type="compositionally biased region" description="Basic and acidic residues" evidence="1">
    <location>
        <begin position="336"/>
        <end position="359"/>
    </location>
</feature>
<evidence type="ECO:0000259" key="2">
    <source>
        <dbReference type="Pfam" id="PF11467"/>
    </source>
</evidence>
<accession>A0A1A8G5B9</accession>
<dbReference type="EMBL" id="HAEB01019032">
    <property type="protein sequence ID" value="SBQ65559.1"/>
    <property type="molecule type" value="Transcribed_RNA"/>
</dbReference>
<evidence type="ECO:0000256" key="1">
    <source>
        <dbReference type="SAM" id="MobiDB-lite"/>
    </source>
</evidence>
<dbReference type="InterPro" id="IPR036218">
    <property type="entry name" value="HIVI-bd_sf"/>
</dbReference>
<feature type="compositionally biased region" description="Basic and acidic residues" evidence="1">
    <location>
        <begin position="71"/>
        <end position="200"/>
    </location>
</feature>
<feature type="compositionally biased region" description="Basic and acidic residues" evidence="1">
    <location>
        <begin position="224"/>
        <end position="288"/>
    </location>
</feature>
<organism evidence="3">
    <name type="scientific">Nothobranchius korthausae</name>
    <dbReference type="NCBI Taxonomy" id="1143690"/>
    <lineage>
        <taxon>Eukaryota</taxon>
        <taxon>Metazoa</taxon>
        <taxon>Chordata</taxon>
        <taxon>Craniata</taxon>
        <taxon>Vertebrata</taxon>
        <taxon>Euteleostomi</taxon>
        <taxon>Actinopterygii</taxon>
        <taxon>Neopterygii</taxon>
        <taxon>Teleostei</taxon>
        <taxon>Neoteleostei</taxon>
        <taxon>Acanthomorphata</taxon>
        <taxon>Ovalentaria</taxon>
        <taxon>Atherinomorphae</taxon>
        <taxon>Cyprinodontiformes</taxon>
        <taxon>Nothobranchiidae</taxon>
        <taxon>Nothobranchius</taxon>
    </lineage>
</organism>
<dbReference type="AlphaFoldDB" id="A0A1A8G5B9"/>
<dbReference type="Pfam" id="PF11467">
    <property type="entry name" value="LEDGF"/>
    <property type="match status" value="1"/>
</dbReference>
<protein>
    <submittedName>
        <fullName evidence="3">Si:ch211-116m6.3</fullName>
    </submittedName>
</protein>
<dbReference type="InterPro" id="IPR035441">
    <property type="entry name" value="TFIIS/LEDGF_dom_sf"/>
</dbReference>
<feature type="compositionally biased region" description="Basic and acidic residues" evidence="1">
    <location>
        <begin position="296"/>
        <end position="321"/>
    </location>
</feature>
<reference evidence="3" key="2">
    <citation type="submission" date="2016-06" db="EMBL/GenBank/DDBJ databases">
        <title>The genome of a short-lived fish provides insights into sex chromosome evolution and the genetic control of aging.</title>
        <authorList>
            <person name="Reichwald K."/>
            <person name="Felder M."/>
            <person name="Petzold A."/>
            <person name="Koch P."/>
            <person name="Groth M."/>
            <person name="Platzer M."/>
        </authorList>
    </citation>
    <scope>NUCLEOTIDE SEQUENCE</scope>
    <source>
        <tissue evidence="3">Brain</tissue>
    </source>
</reference>
<feature type="domain" description="Lens epithelium-derived growth factor integrase-binding" evidence="2">
    <location>
        <begin position="365"/>
        <end position="464"/>
    </location>
</feature>
<dbReference type="SUPFAM" id="SSF140576">
    <property type="entry name" value="HIV integrase-binding domain"/>
    <property type="match status" value="1"/>
</dbReference>
<gene>
    <name evidence="3" type="primary">SI:CH211-116M6.3</name>
</gene>
<reference evidence="3" key="1">
    <citation type="submission" date="2016-05" db="EMBL/GenBank/DDBJ databases">
        <authorList>
            <person name="Lavstsen T."/>
            <person name="Jespersen J.S."/>
        </authorList>
    </citation>
    <scope>NUCLEOTIDE SEQUENCE</scope>
    <source>
        <tissue evidence="3">Brain</tissue>
    </source>
</reference>
<proteinExistence type="predicted"/>
<sequence length="478" mass="55085">MVAKDWMKTEMSIKTETQASEKRSTRSLTAERRQDERKAGETGTLKEDQGDRKDRGASNLKMTSKRKKNVKHDESKTDKMSTRKSTVEMKKDGQKTVEGGKMKPSENCRKEREDEEKEKRSNVTEKRDTKTEEKMSTRGSTAEKKSADLKKDEQRTEKDKKTKENKQKVEDKEKNEGTKEKKDEDGKRDETRQEKDERKIIGKIVKASGGTKIHVKTMMGGAAEEEKRTSEGENRGDTEEKERKSKKDSETEDKTDRRKEEEGRKNKVEDTTDGKKEKKEKTDIEKRTRGQRKRHKEETHTKEEKPSGRPERGQKSSKETRSNTVKVDMSTGDGSTPREVEEKTEQEVRPETEPVEKKNTSLTDSTLHRIHGDIRIALKTGTPDIRKCLAALDQLSMLYVTSQHVQNHSELVSTLRKMRYYRASQAIMDKASMLYNRFKNAFLVGEGQEVVSAAFLRSLLEEKEREQEEQQATQPDSS</sequence>
<feature type="compositionally biased region" description="Basic and acidic residues" evidence="1">
    <location>
        <begin position="1"/>
        <end position="56"/>
    </location>
</feature>
<feature type="region of interest" description="Disordered" evidence="1">
    <location>
        <begin position="1"/>
        <end position="362"/>
    </location>
</feature>
<name>A0A1A8G5B9_9TELE</name>
<dbReference type="InterPro" id="IPR021567">
    <property type="entry name" value="LEDGF_IBD"/>
</dbReference>
<evidence type="ECO:0000313" key="3">
    <source>
        <dbReference type="EMBL" id="SBQ65559.1"/>
    </source>
</evidence>
<dbReference type="Gene3D" id="1.20.930.10">
    <property type="entry name" value="Conserved domain common to transcription factors TFIIS, elongin A, CRSP70"/>
    <property type="match status" value="1"/>
</dbReference>